<proteinExistence type="predicted"/>
<accession>A0A0F9RGB3</accession>
<sequence>MNYQQISEIYDSFPENQQNIPKAEFVKRALATQSVTKGREILNVMLDDKKRERVQRAVIDSAITRGT</sequence>
<dbReference type="AlphaFoldDB" id="A0A0F9RGB3"/>
<evidence type="ECO:0000313" key="1">
    <source>
        <dbReference type="EMBL" id="KKN53869.1"/>
    </source>
</evidence>
<protein>
    <submittedName>
        <fullName evidence="1">Uncharacterized protein</fullName>
    </submittedName>
</protein>
<gene>
    <name evidence="1" type="ORF">LCGC14_0598280</name>
</gene>
<reference evidence="1" key="1">
    <citation type="journal article" date="2015" name="Nature">
        <title>Complex archaea that bridge the gap between prokaryotes and eukaryotes.</title>
        <authorList>
            <person name="Spang A."/>
            <person name="Saw J.H."/>
            <person name="Jorgensen S.L."/>
            <person name="Zaremba-Niedzwiedzka K."/>
            <person name="Martijn J."/>
            <person name="Lind A.E."/>
            <person name="van Eijk R."/>
            <person name="Schleper C."/>
            <person name="Guy L."/>
            <person name="Ettema T.J."/>
        </authorList>
    </citation>
    <scope>NUCLEOTIDE SEQUENCE</scope>
</reference>
<dbReference type="EMBL" id="LAZR01000954">
    <property type="protein sequence ID" value="KKN53869.1"/>
    <property type="molecule type" value="Genomic_DNA"/>
</dbReference>
<organism evidence="1">
    <name type="scientific">marine sediment metagenome</name>
    <dbReference type="NCBI Taxonomy" id="412755"/>
    <lineage>
        <taxon>unclassified sequences</taxon>
        <taxon>metagenomes</taxon>
        <taxon>ecological metagenomes</taxon>
    </lineage>
</organism>
<comment type="caution">
    <text evidence="1">The sequence shown here is derived from an EMBL/GenBank/DDBJ whole genome shotgun (WGS) entry which is preliminary data.</text>
</comment>
<name>A0A0F9RGB3_9ZZZZ</name>